<dbReference type="OrthoDB" id="5479351at2"/>
<dbReference type="PANTHER" id="PTHR46580">
    <property type="entry name" value="SENSOR KINASE-RELATED"/>
    <property type="match status" value="1"/>
</dbReference>
<keyword evidence="4" id="KW-1185">Reference proteome</keyword>
<feature type="domain" description="IPT/TIG" evidence="2">
    <location>
        <begin position="517"/>
        <end position="598"/>
    </location>
</feature>
<evidence type="ECO:0000256" key="1">
    <source>
        <dbReference type="ARBA" id="ARBA00022729"/>
    </source>
</evidence>
<dbReference type="Pfam" id="PF01833">
    <property type="entry name" value="TIG"/>
    <property type="match status" value="3"/>
</dbReference>
<dbReference type="Pfam" id="PF13205">
    <property type="entry name" value="Big_5"/>
    <property type="match status" value="3"/>
</dbReference>
<accession>A0A558BSX4</accession>
<dbReference type="InterPro" id="IPR032812">
    <property type="entry name" value="SbsA_Ig"/>
</dbReference>
<dbReference type="Pfam" id="PF13517">
    <property type="entry name" value="FG-GAP_3"/>
    <property type="match status" value="13"/>
</dbReference>
<dbReference type="CDD" id="cd00102">
    <property type="entry name" value="IPT"/>
    <property type="match status" value="3"/>
</dbReference>
<dbReference type="EMBL" id="VMRJ01000004">
    <property type="protein sequence ID" value="TVT39589.1"/>
    <property type="molecule type" value="Genomic_DNA"/>
</dbReference>
<evidence type="ECO:0000313" key="3">
    <source>
        <dbReference type="EMBL" id="TVT39589.1"/>
    </source>
</evidence>
<dbReference type="InterPro" id="IPR014756">
    <property type="entry name" value="Ig_E-set"/>
</dbReference>
<reference evidence="3 4" key="1">
    <citation type="submission" date="2019-07" db="EMBL/GenBank/DDBJ databases">
        <title>Hymenobacter sp. straun FUR1 Genome sequencing and assembly.</title>
        <authorList>
            <person name="Chhetri G."/>
        </authorList>
    </citation>
    <scope>NUCLEOTIDE SEQUENCE [LARGE SCALE GENOMIC DNA]</scope>
    <source>
        <strain evidence="3 4">Fur1</strain>
    </source>
</reference>
<dbReference type="InterPro" id="IPR028994">
    <property type="entry name" value="Integrin_alpha_N"/>
</dbReference>
<sequence length="2748" mass="279493">MYKRLTHLFTPILYHLRTLPKKITHVGQGGLFLLALVLLSTVVKAQVTVASRQPARHSVAVARNTNVTVSFSQAIAIRTTLNLKVYGALLGGKRPGSVAGGGTATLTFTPNQPFAPGELVSVSVPASLTSTGGATVAQQMFQFTAATGGTGRGFFLDTLIVGNTSNRDQALGDLDGDGDLDLVTTGSLFGCRVLLNTGAGKFIFKTSLFTGQTPSGLTLADVDQDGDLDLLAGDADNATVSVCLNDGTGSFIDAITGAQNAPVGRQPVSVAAGDLDSDGDLDFVAANAGSSSVTVWYNTGSLPLLFTKTSTIGIGSRPSAVALADIDNDGDLDLLTTHPGAAGTALGEVHISRNNGNGAFGGYNIVTVGSQPAELVLADLDSDGDQDLLTANTGAASVSVRLNNGSGGFTGTTTLALPAGSTPTGLRTGDLDADGDLDLAVAQGTGGRVVTFLNTAGVLAAQARPLRLRRDLASPTVSVGVVLGDVDGDLDLDLITSDGGGQVILSLNASVPPALPAPTISALTPATGPVGSTATVSGTNLTDVVGVYFNGLAATSFVLNGSGTALDATVPAGATTGLVTVVTDEAGTATSPTPFTIVVPVPVLLTGITPARNSRSADRTTNVAATFTVPITAATAGSLRVVGSLLQGRRRGGLTGAGTPTLTFDPTQDFAPGEVVSVTLPGSLRGTDGNAVARQVVQFTAAVGGTGRHDFFTTSTLNVASTYPGRVGDFDNDGDLDLAVPDYTVGVQLYINDGTGTFTNGPTLAGRALSLVVGDVDNDSDLDLVVQTNSGTYQLWLNAGNGAFAKGNTVPFTSTPQLTALADVDADGDLDLLSTYSSTLIVLVNDGSGGFGTPLYSSLNGAATDLALGDVDNDGDLDLVLCGSLVGGYQGIGVNLNDGSGSFSGAPFAPLYHYAYHLALGDVDNDGDLDLAVNTAYSNQVLILPNKGTGNFDLRAPLATLALAAPCLALADTDADGDLDLVSYAGVGLNDGSGAFPQLVTTTDAGINSPSWLALADMDADGDLDLLTNDQYNVVRIKLNRPGPPPTLTGLTPSSGAVGSSVLLTGINVQLTTGVTFNGVPAPSFTVLSATQVVATVPPGATTGAVVLQAAGGTAAAPGLFTVTQPLNVVALSPARHTVSAPRPVAISVRFSQPVAGTSAGELRVFGSRQGGRLAGTVTGAGTSTLTFTPTAPLAAGEAVSLVIPDRLASTTGSQAVHQVSQFTVATAGTGTGLLLPGVGRSLAAYGSRYGFAVGDIDGDGDPDVATTTGRVRYNNGEGAFPDSSLYSLFPGSNPRKVALADVDADGDLDLLSTNGHLYLNDGRGGLTEQPLLAGLSDDVRDLAVGDLDSDGDLDLLVPNYARDSVYALFNDGAGHFPVGLGTAVSRRPVGLALGDIDNDGDLDFVVTSEGITAASVSIGLNTGIGSFVVGPAAPAGPNGLTQLLLADLDGDHDLDLVTNNGSLFLNDGLGSFGSSQPVPAGNGVALGDLDADGDLDLVVATSGELDVRRNNGLAQFSGTERVSLGSTSVAHDPLLADLDGDGDLDGLVANATGYPVHVLLNQRLAVPTITSFAPEADLPGATVTITGTDLVGTTSISFGGVAAPDFTLVTASRIVVRVPAGARTGSLQVVNASGTATSATAFTVLEPVAISSFSPSPYATVPRTTAVLATFGQAMPTATAANLAVFSQRRGGLLAGSRSGMGSPTLSFTPAKAYDPGEQLSVSIPGYTLGNSRVAKRAFQFTAAVGGTGQGYFATPSAISSGSLATIMGDVDGDGWLDLLQADYNNVLLRRSTGPATYGPSTVILSYTNTSGSVGNMALGDVDGDGDLDLAVTDKLNNLVSICLNNGSGTFAGPTSVPVSDAPQRVALADLDADGDLDLLTVNSGYYAATLSVRYNDGNGKFDSNSGADTLIYPYGYDTVSQLRVADFDNDGDLDLFTTIGAGVGGIGSFLWLNDGLGHWTAAPATLRVPYGFFHVSEVGDVDGDGDLDVVFMGWGETAYSVSGFGNAWVSVNLNDGTGRFTATGFWAGRAMESVVLGDVDADNDLDMVLLAPNFLTGEVRLNNGQGNFSSVFQTFTIPYQYYRPQLLDLDSDGDLDLLQTYPYHQVLLNGLYPTPAITSFTPARGIEGTSVTITGVNFLDVKAVKFNGVSAVNYKVVSATQLIAKVPVGASTGRLTVHTLGGTATSATDFTVLTPVLLTGFVPGRNAIAAPRSQSISFTSNQAITTATAGNLRVFGNQLRGRRPGALTGGDTPTLTFDPAQDFAPGEQLSVSLPGTMLTATGGAVRPQVHQFTAAVGGTGRGSFKVGSEVAVMGYTYALVTGDLDNDGDLDLLTSDQDATGYGLRLLLNDGQATFTPSTYINTGSTQAVVYAELGDLDGDGDLDLVATTSGGNLTVCLNNGNATFAAAQPVRIPSARFALGDLDADGDLDLLALELSYGTLRTALNDGQGFLLPTTSSLLASNPVMVTLGDVDGDGDLDAVTASTVSGVHVYLNDGEGAFTEGSGVGTAYTVIGVALGDLDADGDLDIVAGYNDYNYSNAGLITMLNNGAGSFARGTPYQLAGQRLVQVQLADVDADADLDVLAVSSTSGNVLVRLNNGQGVWSGNQAVAVHYNPTRLAMGDFDGDGDLDFTTAQAVSGTCFIDIRLNQALALATTAAVPASLVTLYPNPAHGQFVLAVPASMRAAAATASPLRLYNGIGQLVLEQPMHLSANGEQTLDIAALPAGMYHLCLPLNGHISSYKLLVY</sequence>
<dbReference type="InterPro" id="IPR002909">
    <property type="entry name" value="IPT_dom"/>
</dbReference>
<gene>
    <name evidence="3" type="ORF">FNT36_18270</name>
</gene>
<protein>
    <recommendedName>
        <fullName evidence="2">IPT/TIG domain-containing protein</fullName>
    </recommendedName>
</protein>
<dbReference type="Proteomes" id="UP000317624">
    <property type="component" value="Unassembled WGS sequence"/>
</dbReference>
<dbReference type="InterPro" id="IPR013517">
    <property type="entry name" value="FG-GAP"/>
</dbReference>
<dbReference type="Pfam" id="PF18962">
    <property type="entry name" value="Por_Secre_tail"/>
    <property type="match status" value="1"/>
</dbReference>
<dbReference type="SMART" id="SM00429">
    <property type="entry name" value="IPT"/>
    <property type="match status" value="3"/>
</dbReference>
<feature type="domain" description="IPT/TIG" evidence="2">
    <location>
        <begin position="2116"/>
        <end position="2195"/>
    </location>
</feature>
<dbReference type="SUPFAM" id="SSF69318">
    <property type="entry name" value="Integrin alpha N-terminal domain"/>
    <property type="match status" value="5"/>
</dbReference>
<dbReference type="Gene3D" id="2.60.40.10">
    <property type="entry name" value="Immunoglobulins"/>
    <property type="match status" value="4"/>
</dbReference>
<dbReference type="PANTHER" id="PTHR46580:SF2">
    <property type="entry name" value="MAM DOMAIN-CONTAINING PROTEIN"/>
    <property type="match status" value="1"/>
</dbReference>
<dbReference type="InterPro" id="IPR026444">
    <property type="entry name" value="Secre_tail"/>
</dbReference>
<dbReference type="Gene3D" id="2.130.10.130">
    <property type="entry name" value="Integrin alpha, N-terminal"/>
    <property type="match status" value="7"/>
</dbReference>
<comment type="caution">
    <text evidence="3">The sequence shown here is derived from an EMBL/GenBank/DDBJ whole genome shotgun (WGS) entry which is preliminary data.</text>
</comment>
<organism evidence="3 4">
    <name type="scientific">Hymenobacter setariae</name>
    <dbReference type="NCBI Taxonomy" id="2594794"/>
    <lineage>
        <taxon>Bacteria</taxon>
        <taxon>Pseudomonadati</taxon>
        <taxon>Bacteroidota</taxon>
        <taxon>Cytophagia</taxon>
        <taxon>Cytophagales</taxon>
        <taxon>Hymenobacteraceae</taxon>
        <taxon>Hymenobacter</taxon>
    </lineage>
</organism>
<feature type="domain" description="IPT/TIG" evidence="2">
    <location>
        <begin position="1045"/>
        <end position="1130"/>
    </location>
</feature>
<name>A0A558BSX4_9BACT</name>
<keyword evidence="1" id="KW-0732">Signal</keyword>
<dbReference type="Gene3D" id="2.30.30.100">
    <property type="match status" value="1"/>
</dbReference>
<dbReference type="SUPFAM" id="SSF81296">
    <property type="entry name" value="E set domains"/>
    <property type="match status" value="4"/>
</dbReference>
<evidence type="ECO:0000259" key="2">
    <source>
        <dbReference type="SMART" id="SM00429"/>
    </source>
</evidence>
<proteinExistence type="predicted"/>
<dbReference type="InterPro" id="IPR013783">
    <property type="entry name" value="Ig-like_fold"/>
</dbReference>
<evidence type="ECO:0000313" key="4">
    <source>
        <dbReference type="Proteomes" id="UP000317624"/>
    </source>
</evidence>